<gene>
    <name evidence="2" type="ORF">KEU06_13230</name>
</gene>
<dbReference type="AlphaFoldDB" id="A0A942E6Y4"/>
<organism evidence="2 3">
    <name type="scientific">Pseudaminobacter soli</name>
    <name type="common">ex Zhang et al. 2022</name>
    <dbReference type="NCBI Taxonomy" id="2831468"/>
    <lineage>
        <taxon>Bacteria</taxon>
        <taxon>Pseudomonadati</taxon>
        <taxon>Pseudomonadota</taxon>
        <taxon>Alphaproteobacteria</taxon>
        <taxon>Hyphomicrobiales</taxon>
        <taxon>Phyllobacteriaceae</taxon>
        <taxon>Pseudaminobacter</taxon>
    </lineage>
</organism>
<evidence type="ECO:0000256" key="1">
    <source>
        <dbReference type="SAM" id="Phobius"/>
    </source>
</evidence>
<sequence length="49" mass="5395">MFDTALLIVLMLAAPAILAAAMIYAMISHPKLAPEERRQLHDAIDGLYD</sequence>
<proteinExistence type="predicted"/>
<protein>
    <submittedName>
        <fullName evidence="2">Uncharacterized protein</fullName>
    </submittedName>
</protein>
<evidence type="ECO:0000313" key="3">
    <source>
        <dbReference type="Proteomes" id="UP000680348"/>
    </source>
</evidence>
<keyword evidence="1" id="KW-1133">Transmembrane helix</keyword>
<keyword evidence="1" id="KW-0812">Transmembrane</keyword>
<name>A0A942E6Y4_9HYPH</name>
<reference evidence="2" key="1">
    <citation type="submission" date="2021-04" db="EMBL/GenBank/DDBJ databases">
        <title>Pseudaminobacter soli sp. nov., isolated from paddy soil contaminated by heavy metals.</title>
        <authorList>
            <person name="Zhang K."/>
        </authorList>
    </citation>
    <scope>NUCLEOTIDE SEQUENCE</scope>
    <source>
        <strain evidence="2">19-2017</strain>
    </source>
</reference>
<accession>A0A942E6Y4</accession>
<evidence type="ECO:0000313" key="2">
    <source>
        <dbReference type="EMBL" id="MBS3649572.1"/>
    </source>
</evidence>
<dbReference type="EMBL" id="JAGWCR010000006">
    <property type="protein sequence ID" value="MBS3649572.1"/>
    <property type="molecule type" value="Genomic_DNA"/>
</dbReference>
<keyword evidence="1" id="KW-0472">Membrane</keyword>
<comment type="caution">
    <text evidence="2">The sequence shown here is derived from an EMBL/GenBank/DDBJ whole genome shotgun (WGS) entry which is preliminary data.</text>
</comment>
<dbReference type="Proteomes" id="UP000680348">
    <property type="component" value="Unassembled WGS sequence"/>
</dbReference>
<dbReference type="RefSeq" id="WP_188255128.1">
    <property type="nucleotide sequence ID" value="NZ_JABVCF010000006.1"/>
</dbReference>
<feature type="transmembrane region" description="Helical" evidence="1">
    <location>
        <begin position="6"/>
        <end position="27"/>
    </location>
</feature>
<keyword evidence="3" id="KW-1185">Reference proteome</keyword>